<name>R7VJ63_CAPTE</name>
<dbReference type="AlphaFoldDB" id="R7VJ63"/>
<dbReference type="EMBL" id="KB291800">
    <property type="protein sequence ID" value="ELU18664.1"/>
    <property type="molecule type" value="Genomic_DNA"/>
</dbReference>
<dbReference type="EMBL" id="AMQN01003747">
    <property type="status" value="NOT_ANNOTATED_CDS"/>
    <property type="molecule type" value="Genomic_DNA"/>
</dbReference>
<feature type="compositionally biased region" description="Acidic residues" evidence="1">
    <location>
        <begin position="120"/>
        <end position="135"/>
    </location>
</feature>
<evidence type="ECO:0000313" key="4">
    <source>
        <dbReference type="Proteomes" id="UP000014760"/>
    </source>
</evidence>
<evidence type="ECO:0000256" key="1">
    <source>
        <dbReference type="SAM" id="MobiDB-lite"/>
    </source>
</evidence>
<reference evidence="2 4" key="2">
    <citation type="journal article" date="2013" name="Nature">
        <title>Insights into bilaterian evolution from three spiralian genomes.</title>
        <authorList>
            <person name="Simakov O."/>
            <person name="Marletaz F."/>
            <person name="Cho S.J."/>
            <person name="Edsinger-Gonzales E."/>
            <person name="Havlak P."/>
            <person name="Hellsten U."/>
            <person name="Kuo D.H."/>
            <person name="Larsson T."/>
            <person name="Lv J."/>
            <person name="Arendt D."/>
            <person name="Savage R."/>
            <person name="Osoegawa K."/>
            <person name="de Jong P."/>
            <person name="Grimwood J."/>
            <person name="Chapman J.A."/>
            <person name="Shapiro H."/>
            <person name="Aerts A."/>
            <person name="Otillar R.P."/>
            <person name="Terry A.Y."/>
            <person name="Boore J.L."/>
            <person name="Grigoriev I.V."/>
            <person name="Lindberg D.R."/>
            <person name="Seaver E.C."/>
            <person name="Weisblat D.A."/>
            <person name="Putnam N.H."/>
            <person name="Rokhsar D.S."/>
        </authorList>
    </citation>
    <scope>NUCLEOTIDE SEQUENCE</scope>
    <source>
        <strain evidence="2 4">I ESC-2004</strain>
    </source>
</reference>
<reference evidence="4" key="1">
    <citation type="submission" date="2012-12" db="EMBL/GenBank/DDBJ databases">
        <authorList>
            <person name="Hellsten U."/>
            <person name="Grimwood J."/>
            <person name="Chapman J.A."/>
            <person name="Shapiro H."/>
            <person name="Aerts A."/>
            <person name="Otillar R.P."/>
            <person name="Terry A.Y."/>
            <person name="Boore J.L."/>
            <person name="Simakov O."/>
            <person name="Marletaz F."/>
            <person name="Cho S.-J."/>
            <person name="Edsinger-Gonzales E."/>
            <person name="Havlak P."/>
            <person name="Kuo D.-H."/>
            <person name="Larsson T."/>
            <person name="Lv J."/>
            <person name="Arendt D."/>
            <person name="Savage R."/>
            <person name="Osoegawa K."/>
            <person name="de Jong P."/>
            <person name="Lindberg D.R."/>
            <person name="Seaver E.C."/>
            <person name="Weisblat D.A."/>
            <person name="Putnam N.H."/>
            <person name="Grigoriev I.V."/>
            <person name="Rokhsar D.S."/>
        </authorList>
    </citation>
    <scope>NUCLEOTIDE SEQUENCE</scope>
    <source>
        <strain evidence="4">I ESC-2004</strain>
    </source>
</reference>
<organism evidence="2">
    <name type="scientific">Capitella teleta</name>
    <name type="common">Polychaete worm</name>
    <dbReference type="NCBI Taxonomy" id="283909"/>
    <lineage>
        <taxon>Eukaryota</taxon>
        <taxon>Metazoa</taxon>
        <taxon>Spiralia</taxon>
        <taxon>Lophotrochozoa</taxon>
        <taxon>Annelida</taxon>
        <taxon>Polychaeta</taxon>
        <taxon>Sedentaria</taxon>
        <taxon>Scolecida</taxon>
        <taxon>Capitellidae</taxon>
        <taxon>Capitella</taxon>
    </lineage>
</organism>
<evidence type="ECO:0000313" key="2">
    <source>
        <dbReference type="EMBL" id="ELU18664.1"/>
    </source>
</evidence>
<evidence type="ECO:0000313" key="3">
    <source>
        <dbReference type="EnsemblMetazoa" id="CapteP209221"/>
    </source>
</evidence>
<dbReference type="Proteomes" id="UP000014760">
    <property type="component" value="Unassembled WGS sequence"/>
</dbReference>
<feature type="region of interest" description="Disordered" evidence="1">
    <location>
        <begin position="1"/>
        <end position="66"/>
    </location>
</feature>
<sequence>MPPLNCSAAATRGPATTSPDDAGSASPDSPGMLSVSPPGGGPPNLMKSVSSPSIGPPPKEGRPSEDAFQPLSAIHEATQPLRFVVSPFLTRHSTLMFTLGVICRCASSLYNIQSLSSLDGQDDDSDEEDDSDDVDSASRYHDGPPRTKDDLYDVITEPPGGAKGNYDDGKKVTRSTCTINHLAGSINNCFARCFLHCLPVIDEASFIYLEPRAISLKDVFHPQPMVKPSITHGSPIIAPSREPWKRDP</sequence>
<accession>R7VJ63</accession>
<keyword evidence="4" id="KW-1185">Reference proteome</keyword>
<feature type="compositionally biased region" description="Low complexity" evidence="1">
    <location>
        <begin position="18"/>
        <end position="31"/>
    </location>
</feature>
<dbReference type="EMBL" id="AMQN01003748">
    <property type="status" value="NOT_ANNOTATED_CDS"/>
    <property type="molecule type" value="Genomic_DNA"/>
</dbReference>
<gene>
    <name evidence="2" type="ORF">CAPTEDRAFT_209221</name>
</gene>
<reference evidence="3" key="3">
    <citation type="submission" date="2015-06" db="UniProtKB">
        <authorList>
            <consortium name="EnsemblMetazoa"/>
        </authorList>
    </citation>
    <scope>IDENTIFICATION</scope>
</reference>
<dbReference type="EnsemblMetazoa" id="CapteT209221">
    <property type="protein sequence ID" value="CapteP209221"/>
    <property type="gene ID" value="CapteG209221"/>
</dbReference>
<proteinExistence type="predicted"/>
<feature type="region of interest" description="Disordered" evidence="1">
    <location>
        <begin position="116"/>
        <end position="169"/>
    </location>
</feature>
<protein>
    <submittedName>
        <fullName evidence="2 3">Uncharacterized protein</fullName>
    </submittedName>
</protein>
<feature type="compositionally biased region" description="Basic and acidic residues" evidence="1">
    <location>
        <begin position="136"/>
        <end position="151"/>
    </location>
</feature>
<dbReference type="HOGENOM" id="CLU_1121006_0_0_1"/>